<sequence length="79" mass="8997">MTNLNVQIPESLYKQIKALAIKENVPIEQLVAIALSAQVSAWTTKDYLEEKGLRGSWEKFQQVLKKVPDVEPENDDKLD</sequence>
<dbReference type="Proteomes" id="UP000660380">
    <property type="component" value="Unassembled WGS sequence"/>
</dbReference>
<keyword evidence="2" id="KW-1185">Reference proteome</keyword>
<gene>
    <name evidence="1" type="ORF">H6G81_10980</name>
</gene>
<organism evidence="1 2">
    <name type="scientific">Scytonema hofmannii FACHB-248</name>
    <dbReference type="NCBI Taxonomy" id="1842502"/>
    <lineage>
        <taxon>Bacteria</taxon>
        <taxon>Bacillati</taxon>
        <taxon>Cyanobacteriota</taxon>
        <taxon>Cyanophyceae</taxon>
        <taxon>Nostocales</taxon>
        <taxon>Scytonemataceae</taxon>
        <taxon>Scytonema</taxon>
    </lineage>
</organism>
<dbReference type="RefSeq" id="WP_029632457.1">
    <property type="nucleotide sequence ID" value="NZ_JACJTA010000018.1"/>
</dbReference>
<evidence type="ECO:0000313" key="1">
    <source>
        <dbReference type="EMBL" id="MBD2605039.1"/>
    </source>
</evidence>
<reference evidence="1 2" key="1">
    <citation type="journal article" date="2020" name="ISME J.">
        <title>Comparative genomics reveals insights into cyanobacterial evolution and habitat adaptation.</title>
        <authorList>
            <person name="Chen M.Y."/>
            <person name="Teng W.K."/>
            <person name="Zhao L."/>
            <person name="Hu C.X."/>
            <person name="Zhou Y.K."/>
            <person name="Han B.P."/>
            <person name="Song L.R."/>
            <person name="Shu W.S."/>
        </authorList>
    </citation>
    <scope>NUCLEOTIDE SEQUENCE [LARGE SCALE GENOMIC DNA]</scope>
    <source>
        <strain evidence="1 2">FACHB-248</strain>
    </source>
</reference>
<evidence type="ECO:0008006" key="3">
    <source>
        <dbReference type="Google" id="ProtNLM"/>
    </source>
</evidence>
<dbReference type="EMBL" id="JACJTA010000018">
    <property type="protein sequence ID" value="MBD2605039.1"/>
    <property type="molecule type" value="Genomic_DNA"/>
</dbReference>
<protein>
    <recommendedName>
        <fullName evidence="3">CopG-like ribbon-helix-helix domain-containing protein</fullName>
    </recommendedName>
</protein>
<accession>A0ABR8GPC0</accession>
<proteinExistence type="predicted"/>
<evidence type="ECO:0000313" key="2">
    <source>
        <dbReference type="Proteomes" id="UP000660380"/>
    </source>
</evidence>
<name>A0ABR8GPC0_9CYAN</name>
<comment type="caution">
    <text evidence="1">The sequence shown here is derived from an EMBL/GenBank/DDBJ whole genome shotgun (WGS) entry which is preliminary data.</text>
</comment>